<accession>A0A540VUI7</accession>
<dbReference type="Proteomes" id="UP000315400">
    <property type="component" value="Unassembled WGS sequence"/>
</dbReference>
<evidence type="ECO:0000256" key="5">
    <source>
        <dbReference type="ARBA" id="ARBA00022989"/>
    </source>
</evidence>
<feature type="transmembrane region" description="Helical" evidence="7">
    <location>
        <begin position="287"/>
        <end position="307"/>
    </location>
</feature>
<evidence type="ECO:0000313" key="9">
    <source>
        <dbReference type="Proteomes" id="UP000315400"/>
    </source>
</evidence>
<keyword evidence="6 7" id="KW-0472">Membrane</keyword>
<keyword evidence="4 7" id="KW-0812">Transmembrane</keyword>
<evidence type="ECO:0000256" key="1">
    <source>
        <dbReference type="ARBA" id="ARBA00004141"/>
    </source>
</evidence>
<feature type="transmembrane region" description="Helical" evidence="7">
    <location>
        <begin position="229"/>
        <end position="249"/>
    </location>
</feature>
<evidence type="ECO:0000313" key="8">
    <source>
        <dbReference type="EMBL" id="TQF00387.1"/>
    </source>
</evidence>
<evidence type="ECO:0000256" key="6">
    <source>
        <dbReference type="ARBA" id="ARBA00023136"/>
    </source>
</evidence>
<keyword evidence="2" id="KW-0813">Transport</keyword>
<protein>
    <submittedName>
        <fullName evidence="8">AEC family transporter</fullName>
    </submittedName>
</protein>
<dbReference type="PANTHER" id="PTHR36838:SF3">
    <property type="entry name" value="TRANSPORTER AUXIN EFFLUX CARRIER EC FAMILY"/>
    <property type="match status" value="1"/>
</dbReference>
<evidence type="ECO:0000256" key="2">
    <source>
        <dbReference type="ARBA" id="ARBA00022448"/>
    </source>
</evidence>
<evidence type="ECO:0000256" key="3">
    <source>
        <dbReference type="ARBA" id="ARBA00022475"/>
    </source>
</evidence>
<dbReference type="Pfam" id="PF03547">
    <property type="entry name" value="Mem_trans"/>
    <property type="match status" value="1"/>
</dbReference>
<name>A0A540VUI7_9GAMM</name>
<keyword evidence="5 7" id="KW-1133">Transmembrane helix</keyword>
<feature type="transmembrane region" description="Helical" evidence="7">
    <location>
        <begin position="126"/>
        <end position="149"/>
    </location>
</feature>
<dbReference type="AlphaFoldDB" id="A0A540VUI7"/>
<keyword evidence="3" id="KW-1003">Cell membrane</keyword>
<feature type="transmembrane region" description="Helical" evidence="7">
    <location>
        <begin position="261"/>
        <end position="280"/>
    </location>
</feature>
<comment type="caution">
    <text evidence="8">The sequence shown here is derived from an EMBL/GenBank/DDBJ whole genome shotgun (WGS) entry which is preliminary data.</text>
</comment>
<evidence type="ECO:0000256" key="7">
    <source>
        <dbReference type="SAM" id="Phobius"/>
    </source>
</evidence>
<proteinExistence type="predicted"/>
<dbReference type="GO" id="GO:0016020">
    <property type="term" value="C:membrane"/>
    <property type="evidence" value="ECO:0007669"/>
    <property type="project" value="UniProtKB-SubCell"/>
</dbReference>
<feature type="transmembrane region" description="Helical" evidence="7">
    <location>
        <begin position="198"/>
        <end position="217"/>
    </location>
</feature>
<gene>
    <name evidence="8" type="ORF">FKY71_03630</name>
</gene>
<feature type="transmembrane region" description="Helical" evidence="7">
    <location>
        <begin position="6"/>
        <end position="22"/>
    </location>
</feature>
<feature type="transmembrane region" description="Helical" evidence="7">
    <location>
        <begin position="161"/>
        <end position="186"/>
    </location>
</feature>
<dbReference type="EMBL" id="VIFK01000014">
    <property type="protein sequence ID" value="TQF00387.1"/>
    <property type="molecule type" value="Genomic_DNA"/>
</dbReference>
<feature type="transmembrane region" description="Helical" evidence="7">
    <location>
        <begin position="96"/>
        <end position="114"/>
    </location>
</feature>
<feature type="transmembrane region" description="Helical" evidence="7">
    <location>
        <begin position="65"/>
        <end position="84"/>
    </location>
</feature>
<dbReference type="InterPro" id="IPR004776">
    <property type="entry name" value="Mem_transp_PIN-like"/>
</dbReference>
<reference evidence="8 9" key="1">
    <citation type="submission" date="2019-06" db="EMBL/GenBank/DDBJ databases">
        <title>Metagenome assembled Genome of Spiribacter salinus SL48-SHIP from the microbial mat of Salt Lake 48 (Novosibirsk region, Russia).</title>
        <authorList>
            <person name="Shipova A."/>
            <person name="Rozanov A.S."/>
            <person name="Bryanskaya A.V."/>
            <person name="Peltek S.E."/>
        </authorList>
    </citation>
    <scope>NUCLEOTIDE SEQUENCE [LARGE SCALE GENOMIC DNA]</scope>
    <source>
        <strain evidence="8">SL48-SHIP-2</strain>
    </source>
</reference>
<dbReference type="PANTHER" id="PTHR36838">
    <property type="entry name" value="AUXIN EFFLUX CARRIER FAMILY PROTEIN"/>
    <property type="match status" value="1"/>
</dbReference>
<organism evidence="8 9">
    <name type="scientific">Spiribacter salinus</name>
    <dbReference type="NCBI Taxonomy" id="1335746"/>
    <lineage>
        <taxon>Bacteria</taxon>
        <taxon>Pseudomonadati</taxon>
        <taxon>Pseudomonadota</taxon>
        <taxon>Gammaproteobacteria</taxon>
        <taxon>Chromatiales</taxon>
        <taxon>Ectothiorhodospiraceae</taxon>
        <taxon>Spiribacter</taxon>
    </lineage>
</organism>
<sequence length="311" mass="32959">MQALIDVILPVFLVVGVGYLTVRVRLFDEGVIDALMKFTQNFAIPVLLFQAIARLELGQTFDGALLLSFYTGSTVCFLLGLLAGRYVFKRDWEESVAIGFVCLFANSLMLGLSITERAFGADALGANFAIVAVHSPFCYGLGITAMEIAKARARGASAASLPRAVFTAMFKNALVLGILLGFTVNLTGLTLPSAVSEAVDLIVMTALPMALFGLGGVLVRYKVRGDAKVIAFVCVVTLAVHPAVVWMMGMANGLSMGQFRSAVLTAAMAPGINTYVFASLYGKAQKVAATSVLVATTLSVITVWLWLGVLP</sequence>
<dbReference type="GO" id="GO:0055085">
    <property type="term" value="P:transmembrane transport"/>
    <property type="evidence" value="ECO:0007669"/>
    <property type="project" value="InterPro"/>
</dbReference>
<evidence type="ECO:0000256" key="4">
    <source>
        <dbReference type="ARBA" id="ARBA00022692"/>
    </source>
</evidence>
<comment type="subcellular location">
    <subcellularLocation>
        <location evidence="1">Membrane</location>
        <topology evidence="1">Multi-pass membrane protein</topology>
    </subcellularLocation>
</comment>